<feature type="region of interest" description="Disordered" evidence="1">
    <location>
        <begin position="1"/>
        <end position="23"/>
    </location>
</feature>
<sequence>MSKSNPQAEPASEDVISEKKDGVHPPRSMLKNLVLIGTYISIRTRDTQLKIFPLLSIASHPNPDAVDPQTANTTAVFISLPTIGEDLNISESNLQWVISAYALSS</sequence>
<feature type="non-terminal residue" evidence="2">
    <location>
        <position position="105"/>
    </location>
</feature>
<gene>
    <name evidence="2" type="ORF">K466DRAFT_570167</name>
</gene>
<organism evidence="2 3">
    <name type="scientific">Polyporus arcularius HHB13444</name>
    <dbReference type="NCBI Taxonomy" id="1314778"/>
    <lineage>
        <taxon>Eukaryota</taxon>
        <taxon>Fungi</taxon>
        <taxon>Dikarya</taxon>
        <taxon>Basidiomycota</taxon>
        <taxon>Agaricomycotina</taxon>
        <taxon>Agaricomycetes</taxon>
        <taxon>Polyporales</taxon>
        <taxon>Polyporaceae</taxon>
        <taxon>Polyporus</taxon>
    </lineage>
</organism>
<dbReference type="InParanoid" id="A0A5C3NU90"/>
<keyword evidence="3" id="KW-1185">Reference proteome</keyword>
<reference evidence="2 3" key="1">
    <citation type="journal article" date="2019" name="Nat. Ecol. Evol.">
        <title>Megaphylogeny resolves global patterns of mushroom evolution.</title>
        <authorList>
            <person name="Varga T."/>
            <person name="Krizsan K."/>
            <person name="Foldi C."/>
            <person name="Dima B."/>
            <person name="Sanchez-Garcia M."/>
            <person name="Sanchez-Ramirez S."/>
            <person name="Szollosi G.J."/>
            <person name="Szarkandi J.G."/>
            <person name="Papp V."/>
            <person name="Albert L."/>
            <person name="Andreopoulos W."/>
            <person name="Angelini C."/>
            <person name="Antonin V."/>
            <person name="Barry K.W."/>
            <person name="Bougher N.L."/>
            <person name="Buchanan P."/>
            <person name="Buyck B."/>
            <person name="Bense V."/>
            <person name="Catcheside P."/>
            <person name="Chovatia M."/>
            <person name="Cooper J."/>
            <person name="Damon W."/>
            <person name="Desjardin D."/>
            <person name="Finy P."/>
            <person name="Geml J."/>
            <person name="Haridas S."/>
            <person name="Hughes K."/>
            <person name="Justo A."/>
            <person name="Karasinski D."/>
            <person name="Kautmanova I."/>
            <person name="Kiss B."/>
            <person name="Kocsube S."/>
            <person name="Kotiranta H."/>
            <person name="LaButti K.M."/>
            <person name="Lechner B.E."/>
            <person name="Liimatainen K."/>
            <person name="Lipzen A."/>
            <person name="Lukacs Z."/>
            <person name="Mihaltcheva S."/>
            <person name="Morgado L.N."/>
            <person name="Niskanen T."/>
            <person name="Noordeloos M.E."/>
            <person name="Ohm R.A."/>
            <person name="Ortiz-Santana B."/>
            <person name="Ovrebo C."/>
            <person name="Racz N."/>
            <person name="Riley R."/>
            <person name="Savchenko A."/>
            <person name="Shiryaev A."/>
            <person name="Soop K."/>
            <person name="Spirin V."/>
            <person name="Szebenyi C."/>
            <person name="Tomsovsky M."/>
            <person name="Tulloss R.E."/>
            <person name="Uehling J."/>
            <person name="Grigoriev I.V."/>
            <person name="Vagvolgyi C."/>
            <person name="Papp T."/>
            <person name="Martin F.M."/>
            <person name="Miettinen O."/>
            <person name="Hibbett D.S."/>
            <person name="Nagy L.G."/>
        </authorList>
    </citation>
    <scope>NUCLEOTIDE SEQUENCE [LARGE SCALE GENOMIC DNA]</scope>
    <source>
        <strain evidence="2 3">HHB13444</strain>
    </source>
</reference>
<evidence type="ECO:0000313" key="3">
    <source>
        <dbReference type="Proteomes" id="UP000308197"/>
    </source>
</evidence>
<evidence type="ECO:0000313" key="2">
    <source>
        <dbReference type="EMBL" id="TFK79550.1"/>
    </source>
</evidence>
<accession>A0A5C3NU90</accession>
<name>A0A5C3NU90_9APHY</name>
<dbReference type="AlphaFoldDB" id="A0A5C3NU90"/>
<dbReference type="EMBL" id="ML211999">
    <property type="protein sequence ID" value="TFK79550.1"/>
    <property type="molecule type" value="Genomic_DNA"/>
</dbReference>
<proteinExistence type="predicted"/>
<dbReference type="Proteomes" id="UP000308197">
    <property type="component" value="Unassembled WGS sequence"/>
</dbReference>
<evidence type="ECO:0000256" key="1">
    <source>
        <dbReference type="SAM" id="MobiDB-lite"/>
    </source>
</evidence>
<dbReference type="Gene3D" id="1.20.1720.10">
    <property type="entry name" value="Multidrug resistance protein D"/>
    <property type="match status" value="1"/>
</dbReference>
<protein>
    <submittedName>
        <fullName evidence="2">Uncharacterized protein</fullName>
    </submittedName>
</protein>